<feature type="region of interest" description="Disordered" evidence="1">
    <location>
        <begin position="106"/>
        <end position="161"/>
    </location>
</feature>
<evidence type="ECO:0000256" key="1">
    <source>
        <dbReference type="SAM" id="MobiDB-lite"/>
    </source>
</evidence>
<feature type="compositionally biased region" description="Low complexity" evidence="1">
    <location>
        <begin position="120"/>
        <end position="133"/>
    </location>
</feature>
<dbReference type="EMBL" id="JAQGDS010000009">
    <property type="protein sequence ID" value="KAJ6258055.1"/>
    <property type="molecule type" value="Genomic_DNA"/>
</dbReference>
<reference evidence="2" key="1">
    <citation type="submission" date="2023-01" db="EMBL/GenBank/DDBJ databases">
        <title>The chitinases involved in constricting ring structure development in the nematode-trapping fungus Drechslerella dactyloides.</title>
        <authorList>
            <person name="Wang R."/>
            <person name="Zhang L."/>
            <person name="Tang P."/>
            <person name="Li S."/>
            <person name="Liang L."/>
        </authorList>
    </citation>
    <scope>NUCLEOTIDE SEQUENCE</scope>
    <source>
        <strain evidence="2">YMF1.00031</strain>
    </source>
</reference>
<sequence>MSKRLASASTRYVKRRRVDGSPPLKKRAVSDWLTATQHPIYDHPVYGHCLINGLPMSQHDSLEFREFLQKLAEDEELRWWGREHAELSAAIGPVAADPERWAGGSSLTESFTLPLSEPKSSATRTRSRSNSPTKRGGVSRRPSRTQSRRLPPKILDNESNIVSVPSDATSQVTADTQYTSNITEQRGELIFCTPSIYMSHNNPIAGSIPGAVASFRRQLEPDSLIRGCLPHTIRLDLERDFSDTWIAEEWFSEKHRDNYQAILDQVGRLVNLSSQLLIDNAGESSWYQVAQLVLDGAQPAAPNKLLVSHLTHTNFAPSHYPVRAPRFKVDYIIEANNVFAGSRLFQIQKQPHKLTPEVIGGPWSLGGTNSFASALKLVLAVEEMRAHACGKWWDAVVEGVGATAAQL</sequence>
<feature type="compositionally biased region" description="Basic residues" evidence="1">
    <location>
        <begin position="137"/>
        <end position="151"/>
    </location>
</feature>
<gene>
    <name evidence="2" type="ORF">Dda_6967</name>
</gene>
<name>A0AAD6NH18_DREDA</name>
<evidence type="ECO:0000313" key="3">
    <source>
        <dbReference type="Proteomes" id="UP001221413"/>
    </source>
</evidence>
<comment type="caution">
    <text evidence="2">The sequence shown here is derived from an EMBL/GenBank/DDBJ whole genome shotgun (WGS) entry which is preliminary data.</text>
</comment>
<dbReference type="AlphaFoldDB" id="A0AAD6NH18"/>
<proteinExistence type="predicted"/>
<evidence type="ECO:0000313" key="2">
    <source>
        <dbReference type="EMBL" id="KAJ6258055.1"/>
    </source>
</evidence>
<protein>
    <submittedName>
        <fullName evidence="2">Uncharacterized protein</fullName>
    </submittedName>
</protein>
<organism evidence="2 3">
    <name type="scientific">Drechslerella dactyloides</name>
    <name type="common">Nematode-trapping fungus</name>
    <name type="synonym">Arthrobotrys dactyloides</name>
    <dbReference type="NCBI Taxonomy" id="74499"/>
    <lineage>
        <taxon>Eukaryota</taxon>
        <taxon>Fungi</taxon>
        <taxon>Dikarya</taxon>
        <taxon>Ascomycota</taxon>
        <taxon>Pezizomycotina</taxon>
        <taxon>Orbiliomycetes</taxon>
        <taxon>Orbiliales</taxon>
        <taxon>Orbiliaceae</taxon>
        <taxon>Drechslerella</taxon>
    </lineage>
</organism>
<keyword evidence="3" id="KW-1185">Reference proteome</keyword>
<dbReference type="Proteomes" id="UP001221413">
    <property type="component" value="Unassembled WGS sequence"/>
</dbReference>
<accession>A0AAD6NH18</accession>